<dbReference type="HAMAP" id="MF_00197">
    <property type="entry name" value="DAP_epimerase"/>
    <property type="match status" value="1"/>
</dbReference>
<dbReference type="Pfam" id="PF01678">
    <property type="entry name" value="DAP_epimerase"/>
    <property type="match status" value="2"/>
</dbReference>
<dbReference type="SUPFAM" id="SSF54506">
    <property type="entry name" value="Diaminopimelate epimerase-like"/>
    <property type="match status" value="2"/>
</dbReference>
<feature type="active site" description="Proton acceptor" evidence="9">
    <location>
        <position position="217"/>
    </location>
</feature>
<evidence type="ECO:0000256" key="6">
    <source>
        <dbReference type="ARBA" id="ARBA00023154"/>
    </source>
</evidence>
<feature type="active site" evidence="10">
    <location>
        <position position="75"/>
    </location>
</feature>
<evidence type="ECO:0000313" key="11">
    <source>
        <dbReference type="EMBL" id="MBB6092788.1"/>
    </source>
</evidence>
<keyword evidence="7 9" id="KW-0413">Isomerase</keyword>
<feature type="site" description="Could be important to modulate the pK values of the two catalytic cysteine residues" evidence="9">
    <location>
        <position position="159"/>
    </location>
</feature>
<evidence type="ECO:0000256" key="7">
    <source>
        <dbReference type="ARBA" id="ARBA00023235"/>
    </source>
</evidence>
<evidence type="ECO:0000256" key="4">
    <source>
        <dbReference type="ARBA" id="ARBA00022490"/>
    </source>
</evidence>
<gene>
    <name evidence="9" type="primary">dapF</name>
    <name evidence="11" type="ORF">HNQ60_001666</name>
</gene>
<dbReference type="GO" id="GO:0008837">
    <property type="term" value="F:diaminopimelate epimerase activity"/>
    <property type="evidence" value="ECO:0007669"/>
    <property type="project" value="UniProtKB-UniRule"/>
</dbReference>
<dbReference type="InterPro" id="IPR018510">
    <property type="entry name" value="DAP_epimerase_AS"/>
</dbReference>
<comment type="similarity">
    <text evidence="2 9">Belongs to the diaminopimelate epimerase family.</text>
</comment>
<dbReference type="Proteomes" id="UP000588068">
    <property type="component" value="Unassembled WGS sequence"/>
</dbReference>
<dbReference type="EC" id="5.1.1.7" evidence="3 9"/>
<name>A0A841HKN9_9GAMM</name>
<dbReference type="GO" id="GO:0009089">
    <property type="term" value="P:lysine biosynthetic process via diaminopimelate"/>
    <property type="evidence" value="ECO:0007669"/>
    <property type="project" value="UniProtKB-UniRule"/>
</dbReference>
<accession>A0A841HKN9</accession>
<keyword evidence="4 9" id="KW-0963">Cytoplasm</keyword>
<reference evidence="11 12" key="1">
    <citation type="submission" date="2020-08" db="EMBL/GenBank/DDBJ databases">
        <title>Genomic Encyclopedia of Type Strains, Phase IV (KMG-IV): sequencing the most valuable type-strain genomes for metagenomic binning, comparative biology and taxonomic classification.</title>
        <authorList>
            <person name="Goeker M."/>
        </authorList>
    </citation>
    <scope>NUCLEOTIDE SEQUENCE [LARGE SCALE GENOMIC DNA]</scope>
    <source>
        <strain evidence="11 12">DSM 26723</strain>
    </source>
</reference>
<evidence type="ECO:0000256" key="1">
    <source>
        <dbReference type="ARBA" id="ARBA00005196"/>
    </source>
</evidence>
<feature type="site" description="Could be important to modulate the pK values of the two catalytic cysteine residues" evidence="9">
    <location>
        <position position="208"/>
    </location>
</feature>
<comment type="subcellular location">
    <subcellularLocation>
        <location evidence="9">Cytoplasm</location>
    </subcellularLocation>
</comment>
<evidence type="ECO:0000256" key="9">
    <source>
        <dbReference type="HAMAP-Rule" id="MF_00197"/>
    </source>
</evidence>
<keyword evidence="5 9" id="KW-0028">Amino-acid biosynthesis</keyword>
<dbReference type="Gene3D" id="3.10.310.10">
    <property type="entry name" value="Diaminopimelate Epimerase, Chain A, domain 1"/>
    <property type="match status" value="2"/>
</dbReference>
<dbReference type="AlphaFoldDB" id="A0A841HKN9"/>
<sequence length="274" mass="29387">MLLRFTKMHGLGNDFIVFDAPSDDAVPDGAALKQLADRRTGIGFDQALVLLPPRAKDTDVYYRIFNADGSEVEQCGNGARCVGKLVAEKLARQDLHMDSLGGRVDVQLRKDGLVSVDMGIPDFTPAAVGFDATREADVYPLRVGESELQISAVSMGNPHAVMRVPSVSEAPVDTLGPAVENHPRFANRTNVGFLEVVSRTHIRLRVFERGVGETLACGTGACAAVAVGRRLGLLDEEVTVDALGGRLVIRWPGPGEHLWMTGPAITVFEGTVTL</sequence>
<evidence type="ECO:0000256" key="8">
    <source>
        <dbReference type="ARBA" id="ARBA00051712"/>
    </source>
</evidence>
<feature type="binding site" evidence="9">
    <location>
        <position position="13"/>
    </location>
    <ligand>
        <name>substrate</name>
    </ligand>
</feature>
<feature type="binding site" evidence="9">
    <location>
        <position position="46"/>
    </location>
    <ligand>
        <name>substrate</name>
    </ligand>
</feature>
<feature type="binding site" evidence="9">
    <location>
        <begin position="218"/>
        <end position="219"/>
    </location>
    <ligand>
        <name>substrate</name>
    </ligand>
</feature>
<evidence type="ECO:0000256" key="10">
    <source>
        <dbReference type="PROSITE-ProRule" id="PRU10125"/>
    </source>
</evidence>
<evidence type="ECO:0000256" key="5">
    <source>
        <dbReference type="ARBA" id="ARBA00022605"/>
    </source>
</evidence>
<feature type="binding site" evidence="9">
    <location>
        <begin position="208"/>
        <end position="209"/>
    </location>
    <ligand>
        <name>substrate</name>
    </ligand>
</feature>
<dbReference type="InterPro" id="IPR001653">
    <property type="entry name" value="DAP_epimerase_DapF"/>
</dbReference>
<comment type="function">
    <text evidence="9">Catalyzes the stereoinversion of LL-2,6-diaminopimelate (L,L-DAP) to meso-diaminopimelate (meso-DAP), a precursor of L-lysine and an essential component of the bacterial peptidoglycan.</text>
</comment>
<feature type="active site" description="Proton donor" evidence="9">
    <location>
        <position position="75"/>
    </location>
</feature>
<dbReference type="PANTHER" id="PTHR31689:SF0">
    <property type="entry name" value="DIAMINOPIMELATE EPIMERASE"/>
    <property type="match status" value="1"/>
</dbReference>
<comment type="pathway">
    <text evidence="1 9">Amino-acid biosynthesis; L-lysine biosynthesis via DAP pathway; DL-2,6-diaminopimelate from LL-2,6-diaminopimelate: step 1/1.</text>
</comment>
<comment type="caution">
    <text evidence="11">The sequence shown here is derived from an EMBL/GenBank/DDBJ whole genome shotgun (WGS) entry which is preliminary data.</text>
</comment>
<proteinExistence type="inferred from homology"/>
<dbReference type="GO" id="GO:0005829">
    <property type="term" value="C:cytosol"/>
    <property type="evidence" value="ECO:0007669"/>
    <property type="project" value="TreeGrafter"/>
</dbReference>
<keyword evidence="12" id="KW-1185">Reference proteome</keyword>
<dbReference type="NCBIfam" id="TIGR00652">
    <property type="entry name" value="DapF"/>
    <property type="match status" value="1"/>
</dbReference>
<evidence type="ECO:0000256" key="3">
    <source>
        <dbReference type="ARBA" id="ARBA00013080"/>
    </source>
</evidence>
<dbReference type="UniPathway" id="UPA00034">
    <property type="reaction ID" value="UER00025"/>
</dbReference>
<dbReference type="PANTHER" id="PTHR31689">
    <property type="entry name" value="DIAMINOPIMELATE EPIMERASE, CHLOROPLASTIC"/>
    <property type="match status" value="1"/>
</dbReference>
<feature type="binding site" evidence="9">
    <location>
        <position position="157"/>
    </location>
    <ligand>
        <name>substrate</name>
    </ligand>
</feature>
<feature type="site" description="Important for dimerization" evidence="9">
    <location>
        <position position="268"/>
    </location>
</feature>
<comment type="subunit">
    <text evidence="9">Homodimer.</text>
</comment>
<dbReference type="FunFam" id="3.10.310.10:FF:000001">
    <property type="entry name" value="Diaminopimelate epimerase"/>
    <property type="match status" value="1"/>
</dbReference>
<organism evidence="11 12">
    <name type="scientific">Povalibacter uvarum</name>
    <dbReference type="NCBI Taxonomy" id="732238"/>
    <lineage>
        <taxon>Bacteria</taxon>
        <taxon>Pseudomonadati</taxon>
        <taxon>Pseudomonadota</taxon>
        <taxon>Gammaproteobacteria</taxon>
        <taxon>Steroidobacterales</taxon>
        <taxon>Steroidobacteraceae</taxon>
        <taxon>Povalibacter</taxon>
    </lineage>
</organism>
<comment type="catalytic activity">
    <reaction evidence="8 9">
        <text>(2S,6S)-2,6-diaminopimelate = meso-2,6-diaminopimelate</text>
        <dbReference type="Rhea" id="RHEA:15393"/>
        <dbReference type="ChEBI" id="CHEBI:57609"/>
        <dbReference type="ChEBI" id="CHEBI:57791"/>
        <dbReference type="EC" id="5.1.1.7"/>
    </reaction>
</comment>
<evidence type="ECO:0000313" key="12">
    <source>
        <dbReference type="Proteomes" id="UP000588068"/>
    </source>
</evidence>
<keyword evidence="6 9" id="KW-0457">Lysine biosynthesis</keyword>
<dbReference type="EMBL" id="JACHHZ010000002">
    <property type="protein sequence ID" value="MBB6092788.1"/>
    <property type="molecule type" value="Genomic_DNA"/>
</dbReference>
<protein>
    <recommendedName>
        <fullName evidence="3 9">Diaminopimelate epimerase</fullName>
        <shortName evidence="9">DAP epimerase</shortName>
        <ecNumber evidence="3 9">5.1.1.7</ecNumber>
    </recommendedName>
    <alternativeName>
        <fullName evidence="9">PLP-independent amino acid racemase</fullName>
    </alternativeName>
</protein>
<evidence type="ECO:0000256" key="2">
    <source>
        <dbReference type="ARBA" id="ARBA00010219"/>
    </source>
</evidence>
<feature type="binding site" evidence="9">
    <location>
        <position position="190"/>
    </location>
    <ligand>
        <name>substrate</name>
    </ligand>
</feature>
<dbReference type="PROSITE" id="PS01326">
    <property type="entry name" value="DAP_EPIMERASE"/>
    <property type="match status" value="1"/>
</dbReference>
<feature type="binding site" evidence="9">
    <location>
        <begin position="76"/>
        <end position="77"/>
    </location>
    <ligand>
        <name>substrate</name>
    </ligand>
</feature>
<dbReference type="RefSeq" id="WP_184330572.1">
    <property type="nucleotide sequence ID" value="NZ_JACHHZ010000002.1"/>
</dbReference>
<feature type="binding site" evidence="9">
    <location>
        <position position="66"/>
    </location>
    <ligand>
        <name>substrate</name>
    </ligand>
</feature>